<proteinExistence type="predicted"/>
<organism evidence="2 3">
    <name type="scientific">Noviluteimonas gilva</name>
    <dbReference type="NCBI Taxonomy" id="2682097"/>
    <lineage>
        <taxon>Bacteria</taxon>
        <taxon>Pseudomonadati</taxon>
        <taxon>Pseudomonadota</taxon>
        <taxon>Gammaproteobacteria</taxon>
        <taxon>Lysobacterales</taxon>
        <taxon>Lysobacteraceae</taxon>
        <taxon>Noviluteimonas</taxon>
    </lineage>
</organism>
<dbReference type="SUPFAM" id="SSF54427">
    <property type="entry name" value="NTF2-like"/>
    <property type="match status" value="1"/>
</dbReference>
<reference evidence="2 3" key="1">
    <citation type="submission" date="2019-12" db="EMBL/GenBank/DDBJ databases">
        <authorList>
            <person name="Xu J."/>
        </authorList>
    </citation>
    <scope>NUCLEOTIDE SEQUENCE [LARGE SCALE GENOMIC DNA]</scope>
    <source>
        <strain evidence="2 3">HX-5-24</strain>
    </source>
</reference>
<dbReference type="AlphaFoldDB" id="A0A7C9HUZ5"/>
<evidence type="ECO:0000313" key="2">
    <source>
        <dbReference type="EMBL" id="MUV14018.1"/>
    </source>
</evidence>
<accession>A0A7C9HUZ5</accession>
<dbReference type="InterPro" id="IPR027843">
    <property type="entry name" value="DUF4440"/>
</dbReference>
<dbReference type="Gene3D" id="3.10.450.50">
    <property type="match status" value="1"/>
</dbReference>
<keyword evidence="3" id="KW-1185">Reference proteome</keyword>
<dbReference type="InterPro" id="IPR032710">
    <property type="entry name" value="NTF2-like_dom_sf"/>
</dbReference>
<sequence>MADDKSAEKDILRVEAELLHAWETGDAATVRRDLDPSFTLVDSKGAITDYAANVAEVEKRDPAYTVFRNRDQAVRVYGDSAVVIGITRVEGTSGGANFTAEFRFTDTWVKRDGQWKLAASHASRLPE</sequence>
<feature type="domain" description="DUF4440" evidence="1">
    <location>
        <begin position="11"/>
        <end position="117"/>
    </location>
</feature>
<dbReference type="Proteomes" id="UP000479692">
    <property type="component" value="Unassembled WGS sequence"/>
</dbReference>
<protein>
    <submittedName>
        <fullName evidence="2">DUF4440 domain-containing protein</fullName>
    </submittedName>
</protein>
<evidence type="ECO:0000313" key="3">
    <source>
        <dbReference type="Proteomes" id="UP000479692"/>
    </source>
</evidence>
<dbReference type="EMBL" id="WOXT01000002">
    <property type="protein sequence ID" value="MUV14018.1"/>
    <property type="molecule type" value="Genomic_DNA"/>
</dbReference>
<evidence type="ECO:0000259" key="1">
    <source>
        <dbReference type="Pfam" id="PF14534"/>
    </source>
</evidence>
<comment type="caution">
    <text evidence="2">The sequence shown here is derived from an EMBL/GenBank/DDBJ whole genome shotgun (WGS) entry which is preliminary data.</text>
</comment>
<gene>
    <name evidence="2" type="ORF">GN331_07325</name>
</gene>
<dbReference type="Pfam" id="PF14534">
    <property type="entry name" value="DUF4440"/>
    <property type="match status" value="1"/>
</dbReference>
<name>A0A7C9HUZ5_9GAMM</name>